<organism evidence="1 2">
    <name type="scientific">Camelina sativa</name>
    <name type="common">False flax</name>
    <name type="synonym">Myagrum sativum</name>
    <dbReference type="NCBI Taxonomy" id="90675"/>
    <lineage>
        <taxon>Eukaryota</taxon>
        <taxon>Viridiplantae</taxon>
        <taxon>Streptophyta</taxon>
        <taxon>Embryophyta</taxon>
        <taxon>Tracheophyta</taxon>
        <taxon>Spermatophyta</taxon>
        <taxon>Magnoliopsida</taxon>
        <taxon>eudicotyledons</taxon>
        <taxon>Gunneridae</taxon>
        <taxon>Pentapetalae</taxon>
        <taxon>rosids</taxon>
        <taxon>malvids</taxon>
        <taxon>Brassicales</taxon>
        <taxon>Brassicaceae</taxon>
        <taxon>Camelineae</taxon>
        <taxon>Camelina</taxon>
    </lineage>
</organism>
<sequence length="144" mass="15699">MATSSNASPSTGEVILTSTNPLFNVNTSNVTKLNDINYLMWSLQIHALIDGYELAGYLDGSHPAPSPTITTDGVTIPNPDFVLWKRQDRLLYSALLGAMSALVQPLVSRATTAAEVWEPLSLLNQAEVTFRVSKIKLRRGLKVT</sequence>
<keyword evidence="1" id="KW-1185">Reference proteome</keyword>
<evidence type="ECO:0000313" key="1">
    <source>
        <dbReference type="Proteomes" id="UP000694864"/>
    </source>
</evidence>
<dbReference type="PANTHER" id="PTHR47481">
    <property type="match status" value="1"/>
</dbReference>
<dbReference type="GeneID" id="104753794"/>
<dbReference type="Proteomes" id="UP000694864">
    <property type="component" value="Chromosome 16"/>
</dbReference>
<evidence type="ECO:0000313" key="2">
    <source>
        <dbReference type="RefSeq" id="XP_010474293.1"/>
    </source>
</evidence>
<gene>
    <name evidence="2" type="primary">LOC104753794</name>
</gene>
<reference evidence="2" key="2">
    <citation type="submission" date="2025-08" db="UniProtKB">
        <authorList>
            <consortium name="RefSeq"/>
        </authorList>
    </citation>
    <scope>IDENTIFICATION</scope>
    <source>
        <tissue evidence="2">Leaf</tissue>
    </source>
</reference>
<proteinExistence type="predicted"/>
<accession>A0ABM0WPP3</accession>
<protein>
    <submittedName>
        <fullName evidence="2">Uncharacterized protein LOC104753794</fullName>
    </submittedName>
</protein>
<reference evidence="1" key="1">
    <citation type="journal article" date="2014" name="Nat. Commun.">
        <title>The emerging biofuel crop Camelina sativa retains a highly undifferentiated hexaploid genome structure.</title>
        <authorList>
            <person name="Kagale S."/>
            <person name="Koh C."/>
            <person name="Nixon J."/>
            <person name="Bollina V."/>
            <person name="Clarke W.E."/>
            <person name="Tuteja R."/>
            <person name="Spillane C."/>
            <person name="Robinson S.J."/>
            <person name="Links M.G."/>
            <person name="Clarke C."/>
            <person name="Higgins E.E."/>
            <person name="Huebert T."/>
            <person name="Sharpe A.G."/>
            <person name="Parkin I.A."/>
        </authorList>
    </citation>
    <scope>NUCLEOTIDE SEQUENCE [LARGE SCALE GENOMIC DNA]</scope>
    <source>
        <strain evidence="1">cv. DH55</strain>
    </source>
</reference>
<dbReference type="RefSeq" id="XP_010474293.1">
    <property type="nucleotide sequence ID" value="XM_010475991.1"/>
</dbReference>
<name>A0ABM0WPP3_CAMSA</name>
<dbReference type="PANTHER" id="PTHR47481:SF22">
    <property type="entry name" value="RETROTRANSPOSON GAG DOMAIN-CONTAINING PROTEIN"/>
    <property type="match status" value="1"/>
</dbReference>